<organism evidence="2 3">
    <name type="scientific">Araneus ventricosus</name>
    <name type="common">Orbweaver spider</name>
    <name type="synonym">Epeira ventricosa</name>
    <dbReference type="NCBI Taxonomy" id="182803"/>
    <lineage>
        <taxon>Eukaryota</taxon>
        <taxon>Metazoa</taxon>
        <taxon>Ecdysozoa</taxon>
        <taxon>Arthropoda</taxon>
        <taxon>Chelicerata</taxon>
        <taxon>Arachnida</taxon>
        <taxon>Araneae</taxon>
        <taxon>Araneomorphae</taxon>
        <taxon>Entelegynae</taxon>
        <taxon>Araneoidea</taxon>
        <taxon>Araneidae</taxon>
        <taxon>Araneus</taxon>
    </lineage>
</organism>
<protein>
    <submittedName>
        <fullName evidence="2">Uncharacterized protein</fullName>
    </submittedName>
</protein>
<keyword evidence="1" id="KW-0472">Membrane</keyword>
<keyword evidence="1" id="KW-1133">Transmembrane helix</keyword>
<keyword evidence="3" id="KW-1185">Reference proteome</keyword>
<evidence type="ECO:0000313" key="3">
    <source>
        <dbReference type="Proteomes" id="UP000499080"/>
    </source>
</evidence>
<evidence type="ECO:0000313" key="2">
    <source>
        <dbReference type="EMBL" id="GBN08945.1"/>
    </source>
</evidence>
<evidence type="ECO:0000256" key="1">
    <source>
        <dbReference type="SAM" id="Phobius"/>
    </source>
</evidence>
<gene>
    <name evidence="2" type="ORF">AVEN_11945_1</name>
</gene>
<keyword evidence="1" id="KW-0812">Transmembrane</keyword>
<dbReference type="AlphaFoldDB" id="A0A4Y2L2V8"/>
<feature type="transmembrane region" description="Helical" evidence="1">
    <location>
        <begin position="12"/>
        <end position="31"/>
    </location>
</feature>
<reference evidence="2 3" key="1">
    <citation type="journal article" date="2019" name="Sci. Rep.">
        <title>Orb-weaving spider Araneus ventricosus genome elucidates the spidroin gene catalogue.</title>
        <authorList>
            <person name="Kono N."/>
            <person name="Nakamura H."/>
            <person name="Ohtoshi R."/>
            <person name="Moran D.A.P."/>
            <person name="Shinohara A."/>
            <person name="Yoshida Y."/>
            <person name="Fujiwara M."/>
            <person name="Mori M."/>
            <person name="Tomita M."/>
            <person name="Arakawa K."/>
        </authorList>
    </citation>
    <scope>NUCLEOTIDE SEQUENCE [LARGE SCALE GENOMIC DNA]</scope>
</reference>
<accession>A0A4Y2L2V8</accession>
<dbReference type="Proteomes" id="UP000499080">
    <property type="component" value="Unassembled WGS sequence"/>
</dbReference>
<comment type="caution">
    <text evidence="2">The sequence shown here is derived from an EMBL/GenBank/DDBJ whole genome shotgun (WGS) entry which is preliminary data.</text>
</comment>
<proteinExistence type="predicted"/>
<sequence>MQTVLVPRNIQKLLNLLATLLAAVVLAIGAFPPSETQMWALAPGILPGRKPTPLFGDSYLRCVLKTAQSNRSYLTFPLSRVLVLSWAFI</sequence>
<name>A0A4Y2L2V8_ARAVE</name>
<dbReference type="EMBL" id="BGPR01005307">
    <property type="protein sequence ID" value="GBN08945.1"/>
    <property type="molecule type" value="Genomic_DNA"/>
</dbReference>